<evidence type="ECO:0000259" key="11">
    <source>
        <dbReference type="Pfam" id="PF13953"/>
    </source>
</evidence>
<dbReference type="PANTHER" id="PTHR30451">
    <property type="entry name" value="OUTER MEMBRANE USHER PROTEIN"/>
    <property type="match status" value="1"/>
</dbReference>
<dbReference type="PROSITE" id="PS01151">
    <property type="entry name" value="FIMBRIAL_USHER"/>
    <property type="match status" value="1"/>
</dbReference>
<feature type="domain" description="PapC-like C-terminal" evidence="11">
    <location>
        <begin position="755"/>
        <end position="820"/>
    </location>
</feature>
<evidence type="ECO:0000256" key="8">
    <source>
        <dbReference type="ARBA" id="ARBA00023136"/>
    </source>
</evidence>
<accession>A0ABS0ZKT8</accession>
<keyword evidence="5 10" id="KW-1029">Fimbrium biogenesis</keyword>
<dbReference type="Gene3D" id="3.10.20.410">
    <property type="match status" value="1"/>
</dbReference>
<keyword evidence="7" id="KW-0732">Signal</keyword>
<dbReference type="Gene3D" id="2.60.40.3110">
    <property type="match status" value="1"/>
</dbReference>
<dbReference type="Proteomes" id="UP000746649">
    <property type="component" value="Unassembled WGS sequence"/>
</dbReference>
<comment type="similarity">
    <text evidence="2 10">Belongs to the fimbrial export usher family.</text>
</comment>
<dbReference type="PANTHER" id="PTHR30451:SF21">
    <property type="entry name" value="FIMBRIAL USHER DOMAIN-CONTAINING PROTEIN YDET-RELATED"/>
    <property type="match status" value="1"/>
</dbReference>
<dbReference type="Gene3D" id="2.60.40.2070">
    <property type="match status" value="1"/>
</dbReference>
<evidence type="ECO:0000259" key="12">
    <source>
        <dbReference type="Pfam" id="PF13954"/>
    </source>
</evidence>
<dbReference type="EMBL" id="JADWND010000001">
    <property type="protein sequence ID" value="MBJ8379400.1"/>
    <property type="molecule type" value="Genomic_DNA"/>
</dbReference>
<name>A0ABS0ZKT8_9ENTR</name>
<comment type="caution">
    <text evidence="13">The sequence shown here is derived from an EMBL/GenBank/DDBJ whole genome shotgun (WGS) entry which is preliminary data.</text>
</comment>
<gene>
    <name evidence="13" type="ORF">I6M88_00200</name>
</gene>
<dbReference type="RefSeq" id="WP_200033048.1">
    <property type="nucleotide sequence ID" value="NZ_JADWND010000001.1"/>
</dbReference>
<feature type="domain" description="PapC N-terminal" evidence="12">
    <location>
        <begin position="35"/>
        <end position="176"/>
    </location>
</feature>
<evidence type="ECO:0000256" key="7">
    <source>
        <dbReference type="ARBA" id="ARBA00022729"/>
    </source>
</evidence>
<evidence type="ECO:0000256" key="10">
    <source>
        <dbReference type="RuleBase" id="RU003884"/>
    </source>
</evidence>
<evidence type="ECO:0000256" key="1">
    <source>
        <dbReference type="ARBA" id="ARBA00004571"/>
    </source>
</evidence>
<comment type="subcellular location">
    <subcellularLocation>
        <location evidence="1 10">Cell outer membrane</location>
        <topology evidence="1 10">Multi-pass membrane protein</topology>
    </subcellularLocation>
</comment>
<dbReference type="InterPro" id="IPR025949">
    <property type="entry name" value="PapC-like_C"/>
</dbReference>
<dbReference type="InterPro" id="IPR018030">
    <property type="entry name" value="Fimbrial_membr_usher_CS"/>
</dbReference>
<dbReference type="InterPro" id="IPR025885">
    <property type="entry name" value="PapC_N"/>
</dbReference>
<dbReference type="InterPro" id="IPR037224">
    <property type="entry name" value="PapC_N_sf"/>
</dbReference>
<dbReference type="InterPro" id="IPR043142">
    <property type="entry name" value="PapC-like_C_sf"/>
</dbReference>
<reference evidence="13 14" key="1">
    <citation type="submission" date="2020-11" db="EMBL/GenBank/DDBJ databases">
        <title>Enhanced detection system for hospital associated transmission using whole genome sequencing surveillance.</title>
        <authorList>
            <person name="Harrison L.H."/>
            <person name="Van Tyne D."/>
            <person name="Marsh J.W."/>
            <person name="Griffith M.P."/>
            <person name="Snyder D.J."/>
            <person name="Cooper V.S."/>
            <person name="Mustapha M."/>
        </authorList>
    </citation>
    <scope>NUCLEOTIDE SEQUENCE [LARGE SCALE GENOMIC DNA]</scope>
    <source>
        <strain evidence="13 14">CB00117</strain>
    </source>
</reference>
<evidence type="ECO:0000256" key="6">
    <source>
        <dbReference type="ARBA" id="ARBA00022692"/>
    </source>
</evidence>
<proteinExistence type="inferred from homology"/>
<sequence>MMIANYRNHLPPIRLAMFISLMISAVLNEAKGRDYFNPALLERTQSASGEIDLSGFETGQQAEGTYRVDILLNGELRETREVDFVRDDDGNLQPCLSDVILQRYGVRTDVYPGLMAKGDCAELSAIPQASSELSFSSQKLMLSMPQVALSAHARGYVAPELWDEGITAAMLNYSLSGDNSREKNTGLTRNSQYANLRPGMNIGPWRLRNYTTWNRDSEGNDRWDTVYTYLQRNIIPLKAQVVLGDSASPADVFDSIPFRGGQLASDDDMLPDSLKGYAPVVRGIARTHAQIIIRQNGYQIYQGYVAPGAFEISDMYPTGGAGDLEVTLKEADGSEQHFTVPFASLPVLQREGRFKFSLTAGRYRTYDSRVERAPFSQGTAMYGLPHAFTVYGGIQIADRYRAMAMGVGKNLGVVGAVSGDVIQSWARPHEAGKAQGQSWRIRYSKNSVATGTNFAIAGYRYSTRGYYAMQDVFDTYGGGNVLSQKRRNRMEANVSQSLGAGAGSLSLTAVREDYWHSGKPMQSLSVSYNNTWKQLSYGISWTQSQNSQSGNHGHAESDRQIALNVSMPLTAFMANTWAHSGLNHSRSGGTTQSIGVSGMALAGNALSWNIQQGYGSDDVGYTGSLNADYKGTYGELSGGYSYDRASQRVNYALAGGVLAHADGVTLSQPLGETNVLIKAPGAGGVGVKNQSGVKTDFRGYTLASNVSPYRKNDIGLDTLTVPDNVELALTNKNVVPTRGAVVRAEFIASVGQRLLLNLRRDNGLPVPFGSVASVSGAKGPGFIVGDDGQVYLSGMERQGTLDVVWGDGPRQRCRASYSLDATEQYSGVNVANSLCR</sequence>
<dbReference type="InterPro" id="IPR042186">
    <property type="entry name" value="FimD_plug_dom"/>
</dbReference>
<organism evidence="13 14">
    <name type="scientific">Citrobacter sedlakii</name>
    <dbReference type="NCBI Taxonomy" id="67826"/>
    <lineage>
        <taxon>Bacteria</taxon>
        <taxon>Pseudomonadati</taxon>
        <taxon>Pseudomonadota</taxon>
        <taxon>Gammaproteobacteria</taxon>
        <taxon>Enterobacterales</taxon>
        <taxon>Enterobacteriaceae</taxon>
        <taxon>Citrobacter</taxon>
        <taxon>Citrobacter freundii complex</taxon>
    </lineage>
</organism>
<keyword evidence="8 10" id="KW-0472">Membrane</keyword>
<dbReference type="InterPro" id="IPR000015">
    <property type="entry name" value="Fimb_usher"/>
</dbReference>
<keyword evidence="14" id="KW-1185">Reference proteome</keyword>
<dbReference type="Pfam" id="PF13954">
    <property type="entry name" value="PapC_N"/>
    <property type="match status" value="1"/>
</dbReference>
<evidence type="ECO:0000313" key="13">
    <source>
        <dbReference type="EMBL" id="MBJ8379400.1"/>
    </source>
</evidence>
<evidence type="ECO:0000256" key="9">
    <source>
        <dbReference type="ARBA" id="ARBA00023237"/>
    </source>
</evidence>
<dbReference type="SUPFAM" id="SSF141729">
    <property type="entry name" value="FimD N-terminal domain-like"/>
    <property type="match status" value="1"/>
</dbReference>
<evidence type="ECO:0000256" key="5">
    <source>
        <dbReference type="ARBA" id="ARBA00022558"/>
    </source>
</evidence>
<evidence type="ECO:0000256" key="4">
    <source>
        <dbReference type="ARBA" id="ARBA00022452"/>
    </source>
</evidence>
<dbReference type="Pfam" id="PF13953">
    <property type="entry name" value="PapC_C"/>
    <property type="match status" value="1"/>
</dbReference>
<keyword evidence="6 10" id="KW-0812">Transmembrane</keyword>
<dbReference type="Pfam" id="PF00577">
    <property type="entry name" value="Usher"/>
    <property type="match status" value="1"/>
</dbReference>
<protein>
    <submittedName>
        <fullName evidence="13">Fimbrial biogenesis outer membrane usher protein</fullName>
    </submittedName>
</protein>
<evidence type="ECO:0000256" key="2">
    <source>
        <dbReference type="ARBA" id="ARBA00008064"/>
    </source>
</evidence>
<keyword evidence="3 10" id="KW-0813">Transport</keyword>
<keyword evidence="4" id="KW-1134">Transmembrane beta strand</keyword>
<keyword evidence="9 10" id="KW-0998">Cell outer membrane</keyword>
<dbReference type="Gene3D" id="2.60.40.2610">
    <property type="entry name" value="Outer membrane usher protein FimD, plug domain"/>
    <property type="match status" value="1"/>
</dbReference>
<evidence type="ECO:0000313" key="14">
    <source>
        <dbReference type="Proteomes" id="UP000746649"/>
    </source>
</evidence>
<evidence type="ECO:0000256" key="3">
    <source>
        <dbReference type="ARBA" id="ARBA00022448"/>
    </source>
</evidence>